<name>A0A2I7N9H1_9NEIS</name>
<evidence type="ECO:0000313" key="2">
    <source>
        <dbReference type="Proteomes" id="UP000236655"/>
    </source>
</evidence>
<organism evidence="1 2">
    <name type="scientific">Aquella oligotrophica</name>
    <dbReference type="NCBI Taxonomy" id="2067065"/>
    <lineage>
        <taxon>Bacteria</taxon>
        <taxon>Pseudomonadati</taxon>
        <taxon>Pseudomonadota</taxon>
        <taxon>Betaproteobacteria</taxon>
        <taxon>Neisseriales</taxon>
        <taxon>Neisseriaceae</taxon>
        <taxon>Aquella</taxon>
    </lineage>
</organism>
<keyword evidence="2" id="KW-1185">Reference proteome</keyword>
<proteinExistence type="predicted"/>
<evidence type="ECO:0008006" key="3">
    <source>
        <dbReference type="Google" id="ProtNLM"/>
    </source>
</evidence>
<dbReference type="AlphaFoldDB" id="A0A2I7N9H1"/>
<gene>
    <name evidence="1" type="ORF">CUN60_11525</name>
</gene>
<dbReference type="Proteomes" id="UP000236655">
    <property type="component" value="Chromosome"/>
</dbReference>
<dbReference type="RefSeq" id="WP_102952182.1">
    <property type="nucleotide sequence ID" value="NZ_CP024847.1"/>
</dbReference>
<evidence type="ECO:0000313" key="1">
    <source>
        <dbReference type="EMBL" id="AUR52895.1"/>
    </source>
</evidence>
<dbReference type="KEGG" id="nba:CUN60_11525"/>
<protein>
    <recommendedName>
        <fullName evidence="3">Outer membrane protein beta-barrel domain-containing protein</fullName>
    </recommendedName>
</protein>
<reference evidence="2" key="1">
    <citation type="submission" date="2017-11" db="EMBL/GenBank/DDBJ databases">
        <authorList>
            <person name="Chan K.G."/>
            <person name="Lee L.S."/>
        </authorList>
    </citation>
    <scope>NUCLEOTIDE SEQUENCE [LARGE SCALE GENOMIC DNA]</scope>
    <source>
        <strain evidence="2">DSM 100970</strain>
    </source>
</reference>
<sequence length="222" mass="23872">MKKLIFGTIFGCIGSFSYADSFQEFNNNIYAQYNYLAPNEGTYASYNQWGVGGTVQTKNDIWLNANAISGTNKNADVLSNFGIKGGYALQFFQNDSNGFQLIPYIGLSMQQGGGSQGNGTQYQYALGIKPEYRLLDSLKLALDMNIYGIQTGVTTTSNVGGSSATTDGQNFAYAITPEIQYDISKTVLLGAGYSYTNSFNSQGTVGGGDGNSSINVRVGYLF</sequence>
<accession>A0A2I7N9H1</accession>
<dbReference type="EMBL" id="CP024847">
    <property type="protein sequence ID" value="AUR52895.1"/>
    <property type="molecule type" value="Genomic_DNA"/>
</dbReference>